<protein>
    <submittedName>
        <fullName evidence="3">Outer membrane autotransporter barrel domain-containing protein</fullName>
    </submittedName>
</protein>
<dbReference type="InterPro" id="IPR013425">
    <property type="entry name" value="Autotrns_rpt"/>
</dbReference>
<evidence type="ECO:0000313" key="3">
    <source>
        <dbReference type="EMBL" id="AMS40360.1"/>
    </source>
</evidence>
<dbReference type="KEGG" id="aak:AA2016_1427"/>
<dbReference type="SMART" id="SM00869">
    <property type="entry name" value="Autotransporter"/>
    <property type="match status" value="1"/>
</dbReference>
<evidence type="ECO:0000256" key="1">
    <source>
        <dbReference type="ARBA" id="ARBA00022729"/>
    </source>
</evidence>
<proteinExistence type="predicted"/>
<dbReference type="SUPFAM" id="SSF103515">
    <property type="entry name" value="Autotransporter"/>
    <property type="match status" value="1"/>
</dbReference>
<dbReference type="Pfam" id="PF12951">
    <property type="entry name" value="PATR"/>
    <property type="match status" value="3"/>
</dbReference>
<dbReference type="InterPro" id="IPR005546">
    <property type="entry name" value="Autotransporte_beta"/>
</dbReference>
<dbReference type="Proteomes" id="UP000075755">
    <property type="component" value="Chromosome"/>
</dbReference>
<dbReference type="EMBL" id="CP015005">
    <property type="protein sequence ID" value="AMS40360.1"/>
    <property type="molecule type" value="Genomic_DNA"/>
</dbReference>
<evidence type="ECO:0000259" key="2">
    <source>
        <dbReference type="PROSITE" id="PS51208"/>
    </source>
</evidence>
<dbReference type="AlphaFoldDB" id="A0AAC8YKX0"/>
<dbReference type="Pfam" id="PF03797">
    <property type="entry name" value="Autotransporter"/>
    <property type="match status" value="1"/>
</dbReference>
<dbReference type="NCBIfam" id="TIGR01414">
    <property type="entry name" value="autotrans_barl"/>
    <property type="match status" value="1"/>
</dbReference>
<dbReference type="NCBIfam" id="TIGR02601">
    <property type="entry name" value="autotrns_rpt"/>
    <property type="match status" value="1"/>
</dbReference>
<dbReference type="InterPro" id="IPR011050">
    <property type="entry name" value="Pectin_lyase_fold/virulence"/>
</dbReference>
<feature type="domain" description="Autotransporter" evidence="2">
    <location>
        <begin position="714"/>
        <end position="991"/>
    </location>
</feature>
<keyword evidence="1" id="KW-0732">Signal</keyword>
<dbReference type="InterPro" id="IPR036709">
    <property type="entry name" value="Autotransporte_beta_dom_sf"/>
</dbReference>
<dbReference type="SUPFAM" id="SSF51126">
    <property type="entry name" value="Pectin lyase-like"/>
    <property type="match status" value="2"/>
</dbReference>
<evidence type="ECO:0000313" key="4">
    <source>
        <dbReference type="Proteomes" id="UP000075755"/>
    </source>
</evidence>
<dbReference type="Gene3D" id="2.40.128.130">
    <property type="entry name" value="Autotransporter beta-domain"/>
    <property type="match status" value="1"/>
</dbReference>
<dbReference type="InterPro" id="IPR006315">
    <property type="entry name" value="OM_autotransptr_brl_dom"/>
</dbReference>
<dbReference type="PROSITE" id="PS51208">
    <property type="entry name" value="AUTOTRANSPORTER"/>
    <property type="match status" value="1"/>
</dbReference>
<sequence length="991" mass="98703">MPFFDRSSAARTHLESAQANRTSSSQPSNRPIARLAALRSGTALATLAAVAVVLGAASPVLADQYWDGADIVANGAVNGGAGTWVAGSTNWTDVTGTTNQQWVGGTAVFGGTGGGVNVQGHQNFDTLRFTASGYRLTATASDSLTLAPAIGSATINVGPGVSAEIGMVIKGSAGLDIVGGGTLKLSDWVNTYTGATTIGSGTTLQMVGSSSSISASSGLTVDGTFDISNKGGGVSIKALTGSGLVKLADKILNITAASGTFSGVIDGSAGISIDGGTQIFTGNNIFTGSTAISSGATLQLGSGGTSGSLAGAVNNHGTLVFNRSDDLVVAGQINSAGSFQHIGGGKLTLTGAGNSGSGTATVLISNGGTLQFGDGGASGWLGGTDGKITIDAGSKLISNMSNGLGYLPQNVKLAGAGQFFKQGSGTITLRGDSSAFAGETFVNTGMLNVGYKGIGTLAGPVSVDSGARFGGSGTVVGNVTIASGAAHAVGDKANPATTGLVHTQTVNGDYVNHGILEIEATPTTADKLTVNGTVDISGATLNLVLTPNDPSAAGGWDPLNGPFTIIANDGGDAVTGTFASVGNLNNLLFLNHLISYTGGDGNDVTLALSRNDLSVEEVAQSPNQSAVAGAVDTLPSGNPVRSALLMSTDEDEARDALDQLAGDVHASVSGGTTQTSQFLGEFANDRVRSAFGDVAAPDLPVMGYGEGGLELVAADTDRFVVWGQALGNWGSFDGNGNSGGFKHASGGLVAGGDTIVGDGWRLGLLGGYSRTSFDTDGGAASGDSDNFHVGVYGGRHFGAVALRAGASYTRHAIDTSRTVSFPGLTETLKASYDAGTAQAFVETGYKVEMGRVAFEPFAGLAYVSTSTDGFTETGGAAALTSTDKSFDSTTTTLGLRAASDFNLGDAKATVRGGLGWRHAFGDVTPASTVAFAGGGDSFTVHGAPIARDALLIEAGLDFAVSPKANLALSYNGQLASGARDHGVKASLGVKF</sequence>
<accession>A0AAC8YKX0</accession>
<name>A0AAC8YKX0_AMIAI</name>
<reference evidence="3 4" key="1">
    <citation type="submission" date="2016-03" db="EMBL/GenBank/DDBJ databases">
        <title>Complete genome of Aminobacter aminovorans KCTC 2477.</title>
        <authorList>
            <person name="Kim K.M."/>
        </authorList>
    </citation>
    <scope>NUCLEOTIDE SEQUENCE [LARGE SCALE GENOMIC DNA]</scope>
    <source>
        <strain evidence="3 4">KCTC 2477</strain>
    </source>
</reference>
<organism evidence="3 4">
    <name type="scientific">Aminobacter aminovorans</name>
    <name type="common">Chelatobacter heintzii</name>
    <dbReference type="NCBI Taxonomy" id="83263"/>
    <lineage>
        <taxon>Bacteria</taxon>
        <taxon>Pseudomonadati</taxon>
        <taxon>Pseudomonadota</taxon>
        <taxon>Alphaproteobacteria</taxon>
        <taxon>Hyphomicrobiales</taxon>
        <taxon>Phyllobacteriaceae</taxon>
        <taxon>Aminobacter</taxon>
    </lineage>
</organism>
<dbReference type="GO" id="GO:0019867">
    <property type="term" value="C:outer membrane"/>
    <property type="evidence" value="ECO:0007669"/>
    <property type="project" value="InterPro"/>
</dbReference>
<gene>
    <name evidence="3" type="ORF">AA2016_1427</name>
</gene>